<proteinExistence type="predicted"/>
<evidence type="ECO:0000313" key="1">
    <source>
        <dbReference type="Proteomes" id="UP000827889"/>
    </source>
</evidence>
<dbReference type="RefSeq" id="XP_048131090.1">
    <property type="nucleotide sequence ID" value="XM_048275133.1"/>
</dbReference>
<dbReference type="GeneID" id="125313919"/>
<sequence length="247" mass="28206">MGSSRQDNSEWAKFKKDGFPFYPDLCIVFGDTDATGEQAIGSWHNLTLSNDEDNCEDDGNDFLEGFSDHHLDEKGFTPGNPSTPVNDKHNLDRTLNAKRRRKSSQYNLITTYKAIEGAMEEESSVVSIGRLAPVETCLNEFHIKIIRSWFYTRMLDKCLHMKEPCRDGKQSGAEWINEIIRGYSDKIYKAFRMDRNFSEDGDPDYAYGSTKEEVADDISDVRASKMNMFRKSITNKMASDYNMPGIP</sequence>
<name>A0ABM3H3A4_9MYRT</name>
<reference evidence="2" key="2">
    <citation type="submission" date="2025-08" db="UniProtKB">
        <authorList>
            <consortium name="RefSeq"/>
        </authorList>
    </citation>
    <scope>IDENTIFICATION</scope>
    <source>
        <tissue evidence="2">Leaf</tissue>
    </source>
</reference>
<dbReference type="Proteomes" id="UP000827889">
    <property type="component" value="Chromosome 2"/>
</dbReference>
<accession>A0ABM3H3A4</accession>
<reference evidence="1" key="1">
    <citation type="submission" date="2025-05" db="UniProtKB">
        <authorList>
            <consortium name="RefSeq"/>
        </authorList>
    </citation>
    <scope>NUCLEOTIDE SEQUENCE [LARGE SCALE GENOMIC DNA]</scope>
</reference>
<gene>
    <name evidence="2" type="primary">LOC125313919</name>
</gene>
<evidence type="ECO:0000313" key="2">
    <source>
        <dbReference type="RefSeq" id="XP_048131090.1"/>
    </source>
</evidence>
<protein>
    <submittedName>
        <fullName evidence="2">Uncharacterized protein LOC125313919</fullName>
    </submittedName>
</protein>
<organism evidence="1 2">
    <name type="scientific">Rhodamnia argentea</name>
    <dbReference type="NCBI Taxonomy" id="178133"/>
    <lineage>
        <taxon>Eukaryota</taxon>
        <taxon>Viridiplantae</taxon>
        <taxon>Streptophyta</taxon>
        <taxon>Embryophyta</taxon>
        <taxon>Tracheophyta</taxon>
        <taxon>Spermatophyta</taxon>
        <taxon>Magnoliopsida</taxon>
        <taxon>eudicotyledons</taxon>
        <taxon>Gunneridae</taxon>
        <taxon>Pentapetalae</taxon>
        <taxon>rosids</taxon>
        <taxon>malvids</taxon>
        <taxon>Myrtales</taxon>
        <taxon>Myrtaceae</taxon>
        <taxon>Myrtoideae</taxon>
        <taxon>Myrteae</taxon>
        <taxon>Australasian group</taxon>
        <taxon>Rhodamnia</taxon>
    </lineage>
</organism>
<keyword evidence="1" id="KW-1185">Reference proteome</keyword>